<accession>A0A1X6P2D4</accession>
<feature type="region of interest" description="Disordered" evidence="1">
    <location>
        <begin position="1"/>
        <end position="22"/>
    </location>
</feature>
<keyword evidence="3" id="KW-1185">Reference proteome</keyword>
<gene>
    <name evidence="2" type="ORF">BU14_0258s0034</name>
</gene>
<dbReference type="AlphaFoldDB" id="A0A1X6P2D4"/>
<proteinExistence type="predicted"/>
<evidence type="ECO:0000313" key="3">
    <source>
        <dbReference type="Proteomes" id="UP000218209"/>
    </source>
</evidence>
<dbReference type="EMBL" id="KV918921">
    <property type="protein sequence ID" value="OSX75029.1"/>
    <property type="molecule type" value="Genomic_DNA"/>
</dbReference>
<feature type="compositionally biased region" description="Basic residues" evidence="1">
    <location>
        <begin position="1"/>
        <end position="15"/>
    </location>
</feature>
<dbReference type="Proteomes" id="UP000218209">
    <property type="component" value="Unassembled WGS sequence"/>
</dbReference>
<feature type="region of interest" description="Disordered" evidence="1">
    <location>
        <begin position="53"/>
        <end position="102"/>
    </location>
</feature>
<sequence>MRRRGGGGHGRKPWRGRGACARGGVRRVAKRARRCWCVRPPCWRRPRLCQRRQSPAVAPRGVGAAAPQRHGRHTGEGGGRARSRRATRWPTPSACHAPEPRPMGATHARCLPAPPPPSPRLRLLYGRALATAACRIGRRTTGVGSFDARGPVGHTHHGYHTLFYLP</sequence>
<feature type="compositionally biased region" description="Low complexity" evidence="1">
    <location>
        <begin position="53"/>
        <end position="67"/>
    </location>
</feature>
<reference evidence="2 3" key="1">
    <citation type="submission" date="2017-03" db="EMBL/GenBank/DDBJ databases">
        <title>WGS assembly of Porphyra umbilicalis.</title>
        <authorList>
            <person name="Brawley S.H."/>
            <person name="Blouin N.A."/>
            <person name="Ficko-Blean E."/>
            <person name="Wheeler G.L."/>
            <person name="Lohr M."/>
            <person name="Goodson H.V."/>
            <person name="Jenkins J.W."/>
            <person name="Blaby-Haas C.E."/>
            <person name="Helliwell K.E."/>
            <person name="Chan C."/>
            <person name="Marriage T."/>
            <person name="Bhattacharya D."/>
            <person name="Klein A.S."/>
            <person name="Badis Y."/>
            <person name="Brodie J."/>
            <person name="Cao Y."/>
            <person name="Collen J."/>
            <person name="Dittami S.M."/>
            <person name="Gachon C.M."/>
            <person name="Green B.R."/>
            <person name="Karpowicz S."/>
            <person name="Kim J.W."/>
            <person name="Kudahl U."/>
            <person name="Lin S."/>
            <person name="Michel G."/>
            <person name="Mittag M."/>
            <person name="Olson B.J."/>
            <person name="Pangilinan J."/>
            <person name="Peng Y."/>
            <person name="Qiu H."/>
            <person name="Shu S."/>
            <person name="Singer J.T."/>
            <person name="Smith A.G."/>
            <person name="Sprecher B.N."/>
            <person name="Wagner V."/>
            <person name="Wang W."/>
            <person name="Wang Z.-Y."/>
            <person name="Yan J."/>
            <person name="Yarish C."/>
            <person name="Zoeuner-Riek S."/>
            <person name="Zhuang Y."/>
            <person name="Zou Y."/>
            <person name="Lindquist E.A."/>
            <person name="Grimwood J."/>
            <person name="Barry K."/>
            <person name="Rokhsar D.S."/>
            <person name="Schmutz J."/>
            <person name="Stiller J.W."/>
            <person name="Grossman A.R."/>
            <person name="Prochnik S.E."/>
        </authorList>
    </citation>
    <scope>NUCLEOTIDE SEQUENCE [LARGE SCALE GENOMIC DNA]</scope>
    <source>
        <strain evidence="2">4086291</strain>
    </source>
</reference>
<evidence type="ECO:0000256" key="1">
    <source>
        <dbReference type="SAM" id="MobiDB-lite"/>
    </source>
</evidence>
<evidence type="ECO:0000313" key="2">
    <source>
        <dbReference type="EMBL" id="OSX75029.1"/>
    </source>
</evidence>
<protein>
    <submittedName>
        <fullName evidence="2">Uncharacterized protein</fullName>
    </submittedName>
</protein>
<name>A0A1X6P2D4_PORUM</name>
<organism evidence="2 3">
    <name type="scientific">Porphyra umbilicalis</name>
    <name type="common">Purple laver</name>
    <name type="synonym">Red alga</name>
    <dbReference type="NCBI Taxonomy" id="2786"/>
    <lineage>
        <taxon>Eukaryota</taxon>
        <taxon>Rhodophyta</taxon>
        <taxon>Bangiophyceae</taxon>
        <taxon>Bangiales</taxon>
        <taxon>Bangiaceae</taxon>
        <taxon>Porphyra</taxon>
    </lineage>
</organism>